<proteinExistence type="predicted"/>
<organism evidence="1 2">
    <name type="scientific">Chryseobacterium camelliae</name>
    <dbReference type="NCBI Taxonomy" id="1265445"/>
    <lineage>
        <taxon>Bacteria</taxon>
        <taxon>Pseudomonadati</taxon>
        <taxon>Bacteroidota</taxon>
        <taxon>Flavobacteriia</taxon>
        <taxon>Flavobacteriales</taxon>
        <taxon>Weeksellaceae</taxon>
        <taxon>Chryseobacterium group</taxon>
        <taxon>Chryseobacterium</taxon>
    </lineage>
</organism>
<sequence length="102" mass="12714">MILIISNNNERTTTEVIKWLSVMNKNFIRVHEDEVFDIRVEKKRIFIESKRNKFFLDDITSVWYRRGGLRFRHFEYKNISVNEHMKEVQHWLYDYVTKIFRI</sequence>
<keyword evidence="2" id="KW-1185">Reference proteome</keyword>
<evidence type="ECO:0000313" key="2">
    <source>
        <dbReference type="Proteomes" id="UP001225072"/>
    </source>
</evidence>
<dbReference type="Proteomes" id="UP001225072">
    <property type="component" value="Unassembled WGS sequence"/>
</dbReference>
<gene>
    <name evidence="1" type="ORF">QE404_001601</name>
</gene>
<dbReference type="EMBL" id="JAUTAL010000001">
    <property type="protein sequence ID" value="MDQ1096454.1"/>
    <property type="molecule type" value="Genomic_DNA"/>
</dbReference>
<name>A0ABU0THC4_9FLAO</name>
<protein>
    <recommendedName>
        <fullName evidence="3">DUF5655 domain-containing protein</fullName>
    </recommendedName>
</protein>
<reference evidence="1 2" key="1">
    <citation type="submission" date="2023-07" db="EMBL/GenBank/DDBJ databases">
        <title>Functional and genomic diversity of the sorghum phyllosphere microbiome.</title>
        <authorList>
            <person name="Shade A."/>
        </authorList>
    </citation>
    <scope>NUCLEOTIDE SEQUENCE [LARGE SCALE GENOMIC DNA]</scope>
    <source>
        <strain evidence="1 2">SORGH_AS_1064</strain>
    </source>
</reference>
<evidence type="ECO:0000313" key="1">
    <source>
        <dbReference type="EMBL" id="MDQ1096454.1"/>
    </source>
</evidence>
<dbReference type="RefSeq" id="WP_307453806.1">
    <property type="nucleotide sequence ID" value="NZ_JAUTAL010000001.1"/>
</dbReference>
<comment type="caution">
    <text evidence="1">The sequence shown here is derived from an EMBL/GenBank/DDBJ whole genome shotgun (WGS) entry which is preliminary data.</text>
</comment>
<accession>A0ABU0THC4</accession>
<evidence type="ECO:0008006" key="3">
    <source>
        <dbReference type="Google" id="ProtNLM"/>
    </source>
</evidence>